<dbReference type="Gramene" id="PNW71076">
    <property type="protein sequence ID" value="PNW71076"/>
    <property type="gene ID" value="CHLRE_17g745597v5"/>
</dbReference>
<feature type="coiled-coil region" evidence="1">
    <location>
        <begin position="380"/>
        <end position="407"/>
    </location>
</feature>
<sequence>MAQTWPCVLCEKDVTEDDHRREVDCPNTKCPGRVYHEDCIVNYLKKTKYSRDRATGFPCPVVLPTGKQCPGYVCKMHSFFPMNQKKKAARVAAAAQAAVQVKAKPPLPPPKPKQAGVVAAISAMKSGTPQPVAVKAAAKPLAVINGNTQATAAAAPRLIPGLTGAFQDPAALRAEVAKLKAEAKAPATANKHQNNKAVATALGGGRAGRIVEEDDRAPRQPTLWDAMGNTGFGAARGDTAGWMEAANLNIYTMEQPGGNFSALLQRRKQGNAGAGGITWNKPFERDGSESDATGSCDGGELGLDLSHANSSLLLSPSGGGMISPRSATDVAGFPALPTKDPPPPASDVSNPNTTTTTPANGNGGGGRPLADYVDDDVDILALVAEQVEKERQQQEALRREIELQQQQLAAGGAHDIAVAAGLTDPTYNTIVANALNATDNTVYTTDNADQLLLQKPQALTAVAPAADPVVSYDIVYSSEGQEVVLEPTSNAYYRLEDVYGVPRAAMAFADCPGEDGNVYRCVAVTASMAAARAALATAWVDAQDDALAAAAAQEQLRQQAAAQPAVLTASEMMFGVQQPHSGGYAVNGVALVAAKAAGASPGGSPYGGKAKGAATVAVEEGGEDDDDDVSDLMALLCA</sequence>
<dbReference type="EMBL" id="CM008978">
    <property type="protein sequence ID" value="PNW71076.1"/>
    <property type="molecule type" value="Genomic_DNA"/>
</dbReference>
<keyword evidence="1" id="KW-0175">Coiled coil</keyword>
<evidence type="ECO:0000259" key="3">
    <source>
        <dbReference type="Pfam" id="PF22908"/>
    </source>
</evidence>
<dbReference type="HOGENOM" id="CLU_429210_0_0_1"/>
<dbReference type="PaxDb" id="3055-EDO96461"/>
<dbReference type="InParanoid" id="A8JI37"/>
<feature type="domain" description="Histone-lysine N-methyltransferase NSD-like PHD zinc finger" evidence="3">
    <location>
        <begin position="6"/>
        <end position="61"/>
    </location>
</feature>
<dbReference type="AlphaFoldDB" id="A8JI37"/>
<name>A8JI37_CHLRE</name>
<dbReference type="GeneID" id="5729143"/>
<dbReference type="Proteomes" id="UP000006906">
    <property type="component" value="Chromosome 17"/>
</dbReference>
<proteinExistence type="predicted"/>
<evidence type="ECO:0000256" key="2">
    <source>
        <dbReference type="SAM" id="MobiDB-lite"/>
    </source>
</evidence>
<dbReference type="Pfam" id="PF22908">
    <property type="entry name" value="PHD_NSD"/>
    <property type="match status" value="1"/>
</dbReference>
<evidence type="ECO:0000256" key="1">
    <source>
        <dbReference type="SAM" id="Coils"/>
    </source>
</evidence>
<evidence type="ECO:0000313" key="5">
    <source>
        <dbReference type="Proteomes" id="UP000006906"/>
    </source>
</evidence>
<accession>A8JI37</accession>
<feature type="compositionally biased region" description="Low complexity" evidence="2">
    <location>
        <begin position="350"/>
        <end position="360"/>
    </location>
</feature>
<dbReference type="OrthoDB" id="539080at2759"/>
<reference evidence="4 5" key="1">
    <citation type="journal article" date="2007" name="Science">
        <title>The Chlamydomonas genome reveals the evolution of key animal and plant functions.</title>
        <authorList>
            <person name="Merchant S.S."/>
            <person name="Prochnik S.E."/>
            <person name="Vallon O."/>
            <person name="Harris E.H."/>
            <person name="Karpowicz S.J."/>
            <person name="Witman G.B."/>
            <person name="Terry A."/>
            <person name="Salamov A."/>
            <person name="Fritz-Laylin L.K."/>
            <person name="Marechal-Drouard L."/>
            <person name="Marshall W.F."/>
            <person name="Qu L.H."/>
            <person name="Nelson D.R."/>
            <person name="Sanderfoot A.A."/>
            <person name="Spalding M.H."/>
            <person name="Kapitonov V.V."/>
            <person name="Ren Q."/>
            <person name="Ferris P."/>
            <person name="Lindquist E."/>
            <person name="Shapiro H."/>
            <person name="Lucas S.M."/>
            <person name="Grimwood J."/>
            <person name="Schmutz J."/>
            <person name="Cardol P."/>
            <person name="Cerutti H."/>
            <person name="Chanfreau G."/>
            <person name="Chen C.L."/>
            <person name="Cognat V."/>
            <person name="Croft M.T."/>
            <person name="Dent R."/>
            <person name="Dutcher S."/>
            <person name="Fernandez E."/>
            <person name="Fukuzawa H."/>
            <person name="Gonzalez-Ballester D."/>
            <person name="Gonzalez-Halphen D."/>
            <person name="Hallmann A."/>
            <person name="Hanikenne M."/>
            <person name="Hippler M."/>
            <person name="Inwood W."/>
            <person name="Jabbari K."/>
            <person name="Kalanon M."/>
            <person name="Kuras R."/>
            <person name="Lefebvre P.A."/>
            <person name="Lemaire S.D."/>
            <person name="Lobanov A.V."/>
            <person name="Lohr M."/>
            <person name="Manuell A."/>
            <person name="Meier I."/>
            <person name="Mets L."/>
            <person name="Mittag M."/>
            <person name="Mittelmeier T."/>
            <person name="Moroney J.V."/>
            <person name="Moseley J."/>
            <person name="Napoli C."/>
            <person name="Nedelcu A.M."/>
            <person name="Niyogi K."/>
            <person name="Novoselov S.V."/>
            <person name="Paulsen I.T."/>
            <person name="Pazour G."/>
            <person name="Purton S."/>
            <person name="Ral J.P."/>
            <person name="Riano-Pachon D.M."/>
            <person name="Riekhof W."/>
            <person name="Rymarquis L."/>
            <person name="Schroda M."/>
            <person name="Stern D."/>
            <person name="Umen J."/>
            <person name="Willows R."/>
            <person name="Wilson N."/>
            <person name="Zimmer S.L."/>
            <person name="Allmer J."/>
            <person name="Balk J."/>
            <person name="Bisova K."/>
            <person name="Chen C.J."/>
            <person name="Elias M."/>
            <person name="Gendler K."/>
            <person name="Hauser C."/>
            <person name="Lamb M.R."/>
            <person name="Ledford H."/>
            <person name="Long J.C."/>
            <person name="Minagawa J."/>
            <person name="Page M.D."/>
            <person name="Pan J."/>
            <person name="Pootakham W."/>
            <person name="Roje S."/>
            <person name="Rose A."/>
            <person name="Stahlberg E."/>
            <person name="Terauchi A.M."/>
            <person name="Yang P."/>
            <person name="Ball S."/>
            <person name="Bowler C."/>
            <person name="Dieckmann C.L."/>
            <person name="Gladyshev V.N."/>
            <person name="Green P."/>
            <person name="Jorgensen R."/>
            <person name="Mayfield S."/>
            <person name="Mueller-Roeber B."/>
            <person name="Rajamani S."/>
            <person name="Sayre R.T."/>
            <person name="Brokstein P."/>
            <person name="Dubchak I."/>
            <person name="Goodstein D."/>
            <person name="Hornick L."/>
            <person name="Huang Y.W."/>
            <person name="Jhaveri J."/>
            <person name="Luo Y."/>
            <person name="Martinez D."/>
            <person name="Ngau W.C."/>
            <person name="Otillar B."/>
            <person name="Poliakov A."/>
            <person name="Porter A."/>
            <person name="Szajkowski L."/>
            <person name="Werner G."/>
            <person name="Zhou K."/>
            <person name="Grigoriev I.V."/>
            <person name="Rokhsar D.S."/>
            <person name="Grossman A.R."/>
        </authorList>
    </citation>
    <scope>NUCLEOTIDE SEQUENCE [LARGE SCALE GENOMIC DNA]</scope>
    <source>
        <strain evidence="5">CC-503</strain>
    </source>
</reference>
<gene>
    <name evidence="4" type="ORF">CHLRE_17g745597v5</name>
</gene>
<organism evidence="4 5">
    <name type="scientific">Chlamydomonas reinhardtii</name>
    <name type="common">Chlamydomonas smithii</name>
    <dbReference type="NCBI Taxonomy" id="3055"/>
    <lineage>
        <taxon>Eukaryota</taxon>
        <taxon>Viridiplantae</taxon>
        <taxon>Chlorophyta</taxon>
        <taxon>core chlorophytes</taxon>
        <taxon>Chlorophyceae</taxon>
        <taxon>CS clade</taxon>
        <taxon>Chlamydomonadales</taxon>
        <taxon>Chlamydomonadaceae</taxon>
        <taxon>Chlamydomonas</taxon>
    </lineage>
</organism>
<dbReference type="KEGG" id="cre:CHLRE_17g745597v5"/>
<dbReference type="OMA" id="SAHESCE"/>
<evidence type="ECO:0000313" key="4">
    <source>
        <dbReference type="EMBL" id="PNW71076.1"/>
    </source>
</evidence>
<feature type="region of interest" description="Disordered" evidence="2">
    <location>
        <begin position="273"/>
        <end position="298"/>
    </location>
</feature>
<feature type="region of interest" description="Disordered" evidence="2">
    <location>
        <begin position="316"/>
        <end position="368"/>
    </location>
</feature>
<dbReference type="RefSeq" id="XP_001703603.1">
    <property type="nucleotide sequence ID" value="XM_001703551.2"/>
</dbReference>
<keyword evidence="5" id="KW-1185">Reference proteome</keyword>
<dbReference type="InterPro" id="IPR055198">
    <property type="entry name" value="NSD_PHD"/>
</dbReference>
<protein>
    <recommendedName>
        <fullName evidence="3">Histone-lysine N-methyltransferase NSD-like PHD zinc finger domain-containing protein</fullName>
    </recommendedName>
</protein>